<name>A0AAW7AHB3_9STAP</name>
<dbReference type="Proteomes" id="UP001174037">
    <property type="component" value="Unassembled WGS sequence"/>
</dbReference>
<feature type="transmembrane region" description="Helical" evidence="1">
    <location>
        <begin position="108"/>
        <end position="127"/>
    </location>
</feature>
<feature type="transmembrane region" description="Helical" evidence="1">
    <location>
        <begin position="139"/>
        <end position="163"/>
    </location>
</feature>
<evidence type="ECO:0000313" key="3">
    <source>
        <dbReference type="Proteomes" id="UP001174037"/>
    </source>
</evidence>
<keyword evidence="1" id="KW-0812">Transmembrane</keyword>
<dbReference type="PANTHER" id="PTHR34980:SF2">
    <property type="entry name" value="INNER MEMBRANE PROTEIN YHAH-RELATED"/>
    <property type="match status" value="1"/>
</dbReference>
<evidence type="ECO:0000313" key="2">
    <source>
        <dbReference type="EMBL" id="MDK9865982.1"/>
    </source>
</evidence>
<reference evidence="2" key="2">
    <citation type="submission" date="2023-03" db="EMBL/GenBank/DDBJ databases">
        <authorList>
            <person name="Vazquez L."/>
            <person name="Rodriguez J."/>
            <person name="Mayo B."/>
            <person name="Florez A.B."/>
        </authorList>
    </citation>
    <scope>NUCLEOTIDE SEQUENCE</scope>
    <source>
        <strain evidence="2">5A3I</strain>
    </source>
</reference>
<feature type="transmembrane region" description="Helical" evidence="1">
    <location>
        <begin position="68"/>
        <end position="96"/>
    </location>
</feature>
<dbReference type="AlphaFoldDB" id="A0AAW7AHB3"/>
<protein>
    <submittedName>
        <fullName evidence="2">DUF805 domain-containing protein</fullName>
    </submittedName>
</protein>
<sequence>MERKVSFLQALKLFWTNYVNFKGRSRRSEYWYMTLWHMIFMIPGLILLIIGFIMLVSGLSSYSGEITVIGGILIFISFIYLVIYGLATLIPCWALLVRRFHDTGRQMLIPVIYFAVLIVTNIMITLINAMDPEYANISSIITLMLIYIIYAVLGIYCLVICCLDSERKTNKYGTSHKYGNHIRSNAYMYEDTFNPKENEQLGQTHNQKQEELKY</sequence>
<dbReference type="GO" id="GO:0005886">
    <property type="term" value="C:plasma membrane"/>
    <property type="evidence" value="ECO:0007669"/>
    <property type="project" value="TreeGrafter"/>
</dbReference>
<dbReference type="EMBL" id="JARGCK010000005">
    <property type="protein sequence ID" value="MDK9865982.1"/>
    <property type="molecule type" value="Genomic_DNA"/>
</dbReference>
<dbReference type="InterPro" id="IPR008523">
    <property type="entry name" value="DUF805"/>
</dbReference>
<evidence type="ECO:0000256" key="1">
    <source>
        <dbReference type="SAM" id="Phobius"/>
    </source>
</evidence>
<organism evidence="2 3">
    <name type="scientific">Staphylococcus equorum</name>
    <dbReference type="NCBI Taxonomy" id="246432"/>
    <lineage>
        <taxon>Bacteria</taxon>
        <taxon>Bacillati</taxon>
        <taxon>Bacillota</taxon>
        <taxon>Bacilli</taxon>
        <taxon>Bacillales</taxon>
        <taxon>Staphylococcaceae</taxon>
        <taxon>Staphylococcus</taxon>
    </lineage>
</organism>
<reference evidence="2" key="1">
    <citation type="journal article" date="2023" name="Int. J. Mol. Sci.">
        <title>Antibiotic Resistance/Susceptibility Profiles of Staphylococcus equorum Strains from Cheese, and Genome Analysis for Antibiotic Resistance Genes.</title>
        <authorList>
            <person name="Vazquez L."/>
            <person name="Srednik M.E."/>
            <person name="Rodriguez J."/>
            <person name="Florez A.B."/>
            <person name="Mayo B."/>
        </authorList>
    </citation>
    <scope>NUCLEOTIDE SEQUENCE</scope>
    <source>
        <strain evidence="2">5A3I</strain>
    </source>
</reference>
<feature type="transmembrane region" description="Helical" evidence="1">
    <location>
        <begin position="30"/>
        <end position="56"/>
    </location>
</feature>
<gene>
    <name evidence="2" type="ORF">P1A27_08520</name>
</gene>
<dbReference type="Pfam" id="PF05656">
    <property type="entry name" value="DUF805"/>
    <property type="match status" value="1"/>
</dbReference>
<keyword evidence="1" id="KW-1133">Transmembrane helix</keyword>
<accession>A0AAW7AHB3</accession>
<comment type="caution">
    <text evidence="2">The sequence shown here is derived from an EMBL/GenBank/DDBJ whole genome shotgun (WGS) entry which is preliminary data.</text>
</comment>
<dbReference type="PANTHER" id="PTHR34980">
    <property type="entry name" value="INNER MEMBRANE PROTEIN-RELATED-RELATED"/>
    <property type="match status" value="1"/>
</dbReference>
<proteinExistence type="predicted"/>
<dbReference type="RefSeq" id="WP_285323704.1">
    <property type="nucleotide sequence ID" value="NZ_JARGCK010000005.1"/>
</dbReference>
<keyword evidence="1" id="KW-0472">Membrane</keyword>